<dbReference type="EMBL" id="BIFY01000025">
    <property type="protein sequence ID" value="GCE59981.1"/>
    <property type="molecule type" value="Genomic_DNA"/>
</dbReference>
<reference evidence="2" key="1">
    <citation type="submission" date="2018-12" db="EMBL/GenBank/DDBJ databases">
        <title>Genome sequence of Microcystis aeruginosa NIES-4285.</title>
        <authorList>
            <person name="Tanabe Y."/>
        </authorList>
    </citation>
    <scope>NUCLEOTIDE SEQUENCE [LARGE SCALE GENOMIC DNA]</scope>
    <source>
        <strain evidence="2">NIES-4285</strain>
    </source>
</reference>
<dbReference type="AlphaFoldDB" id="A0A402DCR4"/>
<proteinExistence type="predicted"/>
<evidence type="ECO:0000313" key="2">
    <source>
        <dbReference type="Proteomes" id="UP000289660"/>
    </source>
</evidence>
<evidence type="ECO:0000313" key="1">
    <source>
        <dbReference type="EMBL" id="GCE59981.1"/>
    </source>
</evidence>
<name>A0A402DCR4_MICAE</name>
<protein>
    <submittedName>
        <fullName evidence="1">Uncharacterized protein</fullName>
    </submittedName>
</protein>
<gene>
    <name evidence="1" type="ORF">MiAbB_01900</name>
</gene>
<accession>A0A402DCR4</accession>
<comment type="caution">
    <text evidence="1">The sequence shown here is derived from an EMBL/GenBank/DDBJ whole genome shotgun (WGS) entry which is preliminary data.</text>
</comment>
<dbReference type="Proteomes" id="UP000289660">
    <property type="component" value="Unassembled WGS sequence"/>
</dbReference>
<organism evidence="1 2">
    <name type="scientific">Microcystis aeruginosa NIES-4285</name>
    <dbReference type="NCBI Taxonomy" id="2497681"/>
    <lineage>
        <taxon>Bacteria</taxon>
        <taxon>Bacillati</taxon>
        <taxon>Cyanobacteriota</taxon>
        <taxon>Cyanophyceae</taxon>
        <taxon>Oscillatoriophycideae</taxon>
        <taxon>Chroococcales</taxon>
        <taxon>Microcystaceae</taxon>
        <taxon>Microcystis</taxon>
    </lineage>
</organism>
<sequence>MIKYAVVRARLLSPFGTRRELLSNAELLAEARILAPENENFRLHHLR</sequence>